<evidence type="ECO:0000256" key="3">
    <source>
        <dbReference type="ARBA" id="ARBA00012202"/>
    </source>
</evidence>
<dbReference type="SUPFAM" id="SSF53822">
    <property type="entry name" value="Periplasmic binding protein-like I"/>
    <property type="match status" value="1"/>
</dbReference>
<feature type="transmembrane region" description="Helical" evidence="11">
    <location>
        <begin position="294"/>
        <end position="321"/>
    </location>
</feature>
<keyword evidence="9" id="KW-0456">Lyase</keyword>
<dbReference type="InterPro" id="IPR000719">
    <property type="entry name" value="Prot_kinase_dom"/>
</dbReference>
<name>A0A1D1W0S1_RAMVA</name>
<dbReference type="SUPFAM" id="SSF55073">
    <property type="entry name" value="Nucleotide cyclase"/>
    <property type="match status" value="1"/>
</dbReference>
<dbReference type="InterPro" id="IPR001828">
    <property type="entry name" value="ANF_lig-bd_rcpt"/>
</dbReference>
<dbReference type="PANTHER" id="PTHR11920:SF501">
    <property type="entry name" value="GUANYLATE CYCLASE 32E"/>
    <property type="match status" value="1"/>
</dbReference>
<evidence type="ECO:0000259" key="13">
    <source>
        <dbReference type="PROSITE" id="PS50125"/>
    </source>
</evidence>
<dbReference type="SUPFAM" id="SSF56112">
    <property type="entry name" value="Protein kinase-like (PK-like)"/>
    <property type="match status" value="1"/>
</dbReference>
<dbReference type="PROSITE" id="PS50011">
    <property type="entry name" value="PROTEIN_KINASE_DOM"/>
    <property type="match status" value="1"/>
</dbReference>
<dbReference type="Pfam" id="PF01094">
    <property type="entry name" value="ANF_receptor"/>
    <property type="match status" value="1"/>
</dbReference>
<feature type="domain" description="Protein kinase" evidence="12">
    <location>
        <begin position="343"/>
        <end position="624"/>
    </location>
</feature>
<evidence type="ECO:0000313" key="15">
    <source>
        <dbReference type="Proteomes" id="UP000186922"/>
    </source>
</evidence>
<dbReference type="OrthoDB" id="10059962at2759"/>
<dbReference type="GO" id="GO:0004016">
    <property type="term" value="F:adenylate cyclase activity"/>
    <property type="evidence" value="ECO:0007669"/>
    <property type="project" value="TreeGrafter"/>
</dbReference>
<dbReference type="STRING" id="947166.A0A1D1W0S1"/>
<evidence type="ECO:0000256" key="4">
    <source>
        <dbReference type="ARBA" id="ARBA00022692"/>
    </source>
</evidence>
<gene>
    <name evidence="14" type="primary">RvY_15806</name>
    <name evidence="14" type="synonym">RvY_15806.1</name>
    <name evidence="14" type="ORF">RvY_15806-1</name>
</gene>
<dbReference type="InterPro" id="IPR050401">
    <property type="entry name" value="Cyclic_nucleotide_synthase"/>
</dbReference>
<dbReference type="Gene3D" id="3.40.50.2300">
    <property type="match status" value="1"/>
</dbReference>
<dbReference type="PROSITE" id="PS50125">
    <property type="entry name" value="GUANYLATE_CYCLASE_2"/>
    <property type="match status" value="1"/>
</dbReference>
<dbReference type="GO" id="GO:0005886">
    <property type="term" value="C:plasma membrane"/>
    <property type="evidence" value="ECO:0007669"/>
    <property type="project" value="TreeGrafter"/>
</dbReference>
<dbReference type="InterPro" id="IPR029787">
    <property type="entry name" value="Nucleotide_cyclase"/>
</dbReference>
<dbReference type="InterPro" id="IPR001245">
    <property type="entry name" value="Ser-Thr/Tyr_kinase_cat_dom"/>
</dbReference>
<dbReference type="GO" id="GO:0007168">
    <property type="term" value="P:receptor guanylyl cyclase signaling pathway"/>
    <property type="evidence" value="ECO:0007669"/>
    <property type="project" value="TreeGrafter"/>
</dbReference>
<evidence type="ECO:0000256" key="2">
    <source>
        <dbReference type="ARBA" id="ARBA00004167"/>
    </source>
</evidence>
<dbReference type="GO" id="GO:0005524">
    <property type="term" value="F:ATP binding"/>
    <property type="evidence" value="ECO:0007669"/>
    <property type="project" value="InterPro"/>
</dbReference>
<sequence length="807" mass="91595">MDKFSWRIATLCCDDLSQYPRLTTVYQLLCRNIKSTLEKQLGKYTVDTINYDSRVVQDYTPMLRNIRQESRIVFVFTRPSLFRDILIAAHGLNMTNGEYVFIAPQSTKQPTLGELNWKNNDTNDRVAFLAFQSAVIMAHPSPNLETSAFVFDAIATQSQTRYNKTLTEDEMINDVVICAYQAIETLVIALNRSTVPLESLNGRTFSYILWNKTYDLDMMSIYVDETGMRKGDVLFLRLNKSEGNFHEAWRYFAFTRSLSVTHTLASRWYGRTDAPPDSPPCGFRGEHCTEAGSVVTLVLAIVCPIAILLMVAGASAVRWYLNRRKEHLSLWWCIDGRSFDPDSDHVKFVATGTPTNDEVLRQDILTKCQYKIRMYNGEAVWAEAIFPPVSLDAIRRNKQMLRCLAAIKHLHSPNVGVFHGIVTSSTYSYLVWEFGVHASLRMLLDTSYNSTSGDLLVSLIWDVLEGMDYIHSQELHYHGVPSSLTCMIDKRFCLQICGYGSARMLCLTTGRNIESEEDVTQLWMAPEMLADRRHIGSKAADAFSTALVILEIFTRSTPMDVILESESSCTHAIENLLTLRGPRIPIGYEVPKVLHDILNDCVSPHIRERPPLRHLMQKIEHLFPKKGFLDKILSRLQKYSEELEMKVAAQTQELFDEQLKVDTLLKQMIPPEFVNKLRNKEPVLTEAFDCVTLMFSDMPEFGGIVTKSSPLQLIFLLNSVYSTIDQLLESFDVYKVETINDSYMVVSGLPQRNGDQHVVEISRMALSLIEIRLVSPVDGAPLHLRIGIHSGPCVAGIVGIRTPRYCL</sequence>
<evidence type="ECO:0000256" key="11">
    <source>
        <dbReference type="SAM" id="Phobius"/>
    </source>
</evidence>
<comment type="caution">
    <text evidence="14">The sequence shown here is derived from an EMBL/GenBank/DDBJ whole genome shotgun (WGS) entry which is preliminary data.</text>
</comment>
<keyword evidence="7 11" id="KW-0472">Membrane</keyword>
<evidence type="ECO:0000259" key="12">
    <source>
        <dbReference type="PROSITE" id="PS50011"/>
    </source>
</evidence>
<evidence type="ECO:0000256" key="7">
    <source>
        <dbReference type="ARBA" id="ARBA00023136"/>
    </source>
</evidence>
<dbReference type="CDD" id="cd07302">
    <property type="entry name" value="CHD"/>
    <property type="match status" value="1"/>
</dbReference>
<evidence type="ECO:0000256" key="1">
    <source>
        <dbReference type="ARBA" id="ARBA00001436"/>
    </source>
</evidence>
<evidence type="ECO:0000256" key="8">
    <source>
        <dbReference type="ARBA" id="ARBA00023180"/>
    </source>
</evidence>
<keyword evidence="15" id="KW-1185">Reference proteome</keyword>
<evidence type="ECO:0000256" key="6">
    <source>
        <dbReference type="ARBA" id="ARBA00022989"/>
    </source>
</evidence>
<dbReference type="Proteomes" id="UP000186922">
    <property type="component" value="Unassembled WGS sequence"/>
</dbReference>
<dbReference type="GO" id="GO:0035556">
    <property type="term" value="P:intracellular signal transduction"/>
    <property type="evidence" value="ECO:0007669"/>
    <property type="project" value="InterPro"/>
</dbReference>
<organism evidence="14 15">
    <name type="scientific">Ramazzottius varieornatus</name>
    <name type="common">Water bear</name>
    <name type="synonym">Tardigrade</name>
    <dbReference type="NCBI Taxonomy" id="947166"/>
    <lineage>
        <taxon>Eukaryota</taxon>
        <taxon>Metazoa</taxon>
        <taxon>Ecdysozoa</taxon>
        <taxon>Tardigrada</taxon>
        <taxon>Eutardigrada</taxon>
        <taxon>Parachela</taxon>
        <taxon>Hypsibioidea</taxon>
        <taxon>Ramazzottiidae</taxon>
        <taxon>Ramazzottius</taxon>
    </lineage>
</organism>
<dbReference type="AlphaFoldDB" id="A0A1D1W0S1"/>
<dbReference type="InterPro" id="IPR028082">
    <property type="entry name" value="Peripla_BP_I"/>
</dbReference>
<keyword evidence="4 11" id="KW-0812">Transmembrane</keyword>
<accession>A0A1D1W0S1</accession>
<evidence type="ECO:0000256" key="5">
    <source>
        <dbReference type="ARBA" id="ARBA00022741"/>
    </source>
</evidence>
<keyword evidence="8" id="KW-0325">Glycoprotein</keyword>
<dbReference type="Pfam" id="PF00211">
    <property type="entry name" value="Guanylate_cyc"/>
    <property type="match status" value="1"/>
</dbReference>
<proteinExistence type="predicted"/>
<dbReference type="InterPro" id="IPR011009">
    <property type="entry name" value="Kinase-like_dom_sf"/>
</dbReference>
<dbReference type="Gene3D" id="1.10.510.10">
    <property type="entry name" value="Transferase(Phosphotransferase) domain 1"/>
    <property type="match status" value="1"/>
</dbReference>
<dbReference type="EMBL" id="BDGG01000012">
    <property type="protein sequence ID" value="GAV05718.1"/>
    <property type="molecule type" value="Genomic_DNA"/>
</dbReference>
<reference evidence="14 15" key="1">
    <citation type="journal article" date="2016" name="Nat. Commun.">
        <title>Extremotolerant tardigrade genome and improved radiotolerance of human cultured cells by tardigrade-unique protein.</title>
        <authorList>
            <person name="Hashimoto T."/>
            <person name="Horikawa D.D."/>
            <person name="Saito Y."/>
            <person name="Kuwahara H."/>
            <person name="Kozuka-Hata H."/>
            <person name="Shin-I T."/>
            <person name="Minakuchi Y."/>
            <person name="Ohishi K."/>
            <person name="Motoyama A."/>
            <person name="Aizu T."/>
            <person name="Enomoto A."/>
            <person name="Kondo K."/>
            <person name="Tanaka S."/>
            <person name="Hara Y."/>
            <person name="Koshikawa S."/>
            <person name="Sagara H."/>
            <person name="Miura T."/>
            <person name="Yokobori S."/>
            <person name="Miyagawa K."/>
            <person name="Suzuki Y."/>
            <person name="Kubo T."/>
            <person name="Oyama M."/>
            <person name="Kohara Y."/>
            <person name="Fujiyama A."/>
            <person name="Arakawa K."/>
            <person name="Katayama T."/>
            <person name="Toyoda A."/>
            <person name="Kunieda T."/>
        </authorList>
    </citation>
    <scope>NUCLEOTIDE SEQUENCE [LARGE SCALE GENOMIC DNA]</scope>
    <source>
        <strain evidence="14 15">YOKOZUNA-1</strain>
    </source>
</reference>
<evidence type="ECO:0000256" key="9">
    <source>
        <dbReference type="ARBA" id="ARBA00023239"/>
    </source>
</evidence>
<evidence type="ECO:0000256" key="10">
    <source>
        <dbReference type="ARBA" id="ARBA00023293"/>
    </source>
</evidence>
<keyword evidence="6 11" id="KW-1133">Transmembrane helix</keyword>
<keyword evidence="10" id="KW-0141">cGMP biosynthesis</keyword>
<dbReference type="InterPro" id="IPR001054">
    <property type="entry name" value="A/G_cyclase"/>
</dbReference>
<keyword evidence="5" id="KW-0547">Nucleotide-binding</keyword>
<comment type="subcellular location">
    <subcellularLocation>
        <location evidence="2">Membrane</location>
        <topology evidence="2">Single-pass membrane protein</topology>
    </subcellularLocation>
</comment>
<protein>
    <recommendedName>
        <fullName evidence="3">guanylate cyclase</fullName>
        <ecNumber evidence="3">4.6.1.2</ecNumber>
    </recommendedName>
</protein>
<dbReference type="GO" id="GO:0004672">
    <property type="term" value="F:protein kinase activity"/>
    <property type="evidence" value="ECO:0007669"/>
    <property type="project" value="InterPro"/>
</dbReference>
<dbReference type="EC" id="4.6.1.2" evidence="3"/>
<evidence type="ECO:0000313" key="14">
    <source>
        <dbReference type="EMBL" id="GAV05718.1"/>
    </source>
</evidence>
<dbReference type="GO" id="GO:0004383">
    <property type="term" value="F:guanylate cyclase activity"/>
    <property type="evidence" value="ECO:0007669"/>
    <property type="project" value="UniProtKB-EC"/>
</dbReference>
<comment type="catalytic activity">
    <reaction evidence="1">
        <text>GTP = 3',5'-cyclic GMP + diphosphate</text>
        <dbReference type="Rhea" id="RHEA:13665"/>
        <dbReference type="ChEBI" id="CHEBI:33019"/>
        <dbReference type="ChEBI" id="CHEBI:37565"/>
        <dbReference type="ChEBI" id="CHEBI:57746"/>
        <dbReference type="EC" id="4.6.1.2"/>
    </reaction>
</comment>
<feature type="domain" description="Guanylate cyclase" evidence="13">
    <location>
        <begin position="692"/>
        <end position="807"/>
    </location>
</feature>
<dbReference type="Pfam" id="PF07714">
    <property type="entry name" value="PK_Tyr_Ser-Thr"/>
    <property type="match status" value="1"/>
</dbReference>
<dbReference type="SMART" id="SM00044">
    <property type="entry name" value="CYCc"/>
    <property type="match status" value="1"/>
</dbReference>
<dbReference type="Gene3D" id="3.30.70.1230">
    <property type="entry name" value="Nucleotide cyclase"/>
    <property type="match status" value="1"/>
</dbReference>
<dbReference type="PANTHER" id="PTHR11920">
    <property type="entry name" value="GUANYLYL CYCLASE"/>
    <property type="match status" value="1"/>
</dbReference>
<dbReference type="GO" id="GO:0001653">
    <property type="term" value="F:peptide receptor activity"/>
    <property type="evidence" value="ECO:0007669"/>
    <property type="project" value="TreeGrafter"/>
</dbReference>